<evidence type="ECO:0000313" key="1">
    <source>
        <dbReference type="EMBL" id="MFC1849393.1"/>
    </source>
</evidence>
<dbReference type="Proteomes" id="UP001594351">
    <property type="component" value="Unassembled WGS sequence"/>
</dbReference>
<gene>
    <name evidence="1" type="ORF">ACFL27_04205</name>
</gene>
<organism evidence="1 2">
    <name type="scientific">candidate division CSSED10-310 bacterium</name>
    <dbReference type="NCBI Taxonomy" id="2855610"/>
    <lineage>
        <taxon>Bacteria</taxon>
        <taxon>Bacteria division CSSED10-310</taxon>
    </lineage>
</organism>
<proteinExistence type="predicted"/>
<keyword evidence="2" id="KW-1185">Reference proteome</keyword>
<dbReference type="EMBL" id="JBHPBY010000036">
    <property type="protein sequence ID" value="MFC1849393.1"/>
    <property type="molecule type" value="Genomic_DNA"/>
</dbReference>
<accession>A0ABV6YT93</accession>
<name>A0ABV6YT93_UNCC1</name>
<sequence length="51" mass="6059">MIDEKNFFEWHLDSSIHLRQRNRGSSPPQVFNRGAFSFYQCGEFIFAEFNG</sequence>
<protein>
    <submittedName>
        <fullName evidence="1">Uncharacterized protein</fullName>
    </submittedName>
</protein>
<reference evidence="1 2" key="1">
    <citation type="submission" date="2024-09" db="EMBL/GenBank/DDBJ databases">
        <title>Laminarin stimulates single cell rates of sulfate reduction while oxygen inhibits transcriptomic activity in coastal marine sediment.</title>
        <authorList>
            <person name="Lindsay M."/>
            <person name="Orcutt B."/>
            <person name="Emerson D."/>
            <person name="Stepanauskas R."/>
            <person name="D'Angelo T."/>
        </authorList>
    </citation>
    <scope>NUCLEOTIDE SEQUENCE [LARGE SCALE GENOMIC DNA]</scope>
    <source>
        <strain evidence="1">SAG AM-311-K15</strain>
    </source>
</reference>
<comment type="caution">
    <text evidence="1">The sequence shown here is derived from an EMBL/GenBank/DDBJ whole genome shotgun (WGS) entry which is preliminary data.</text>
</comment>
<evidence type="ECO:0000313" key="2">
    <source>
        <dbReference type="Proteomes" id="UP001594351"/>
    </source>
</evidence>